<keyword evidence="4" id="KW-1185">Reference proteome</keyword>
<proteinExistence type="predicted"/>
<evidence type="ECO:0000256" key="1">
    <source>
        <dbReference type="SAM" id="SignalP"/>
    </source>
</evidence>
<gene>
    <name evidence="3" type="ORF">GCM10023332_22620</name>
</gene>
<dbReference type="InterPro" id="IPR027843">
    <property type="entry name" value="DUF4440"/>
</dbReference>
<dbReference type="Pfam" id="PF14534">
    <property type="entry name" value="DUF4440"/>
    <property type="match status" value="1"/>
</dbReference>
<dbReference type="EMBL" id="BAABJY010000002">
    <property type="protein sequence ID" value="GAA4869513.1"/>
    <property type="molecule type" value="Genomic_DNA"/>
</dbReference>
<dbReference type="SUPFAM" id="SSF54427">
    <property type="entry name" value="NTF2-like"/>
    <property type="match status" value="1"/>
</dbReference>
<dbReference type="Gene3D" id="3.10.450.50">
    <property type="match status" value="1"/>
</dbReference>
<organism evidence="3 4">
    <name type="scientific">Luteimonas vadosa</name>
    <dbReference type="NCBI Taxonomy" id="1165507"/>
    <lineage>
        <taxon>Bacteria</taxon>
        <taxon>Pseudomonadati</taxon>
        <taxon>Pseudomonadota</taxon>
        <taxon>Gammaproteobacteria</taxon>
        <taxon>Lysobacterales</taxon>
        <taxon>Lysobacteraceae</taxon>
        <taxon>Luteimonas</taxon>
    </lineage>
</organism>
<feature type="domain" description="DUF4440" evidence="2">
    <location>
        <begin position="41"/>
        <end position="151"/>
    </location>
</feature>
<accession>A0ABP9E985</accession>
<keyword evidence="1" id="KW-0732">Signal</keyword>
<reference evidence="4" key="1">
    <citation type="journal article" date="2019" name="Int. J. Syst. Evol. Microbiol.">
        <title>The Global Catalogue of Microorganisms (GCM) 10K type strain sequencing project: providing services to taxonomists for standard genome sequencing and annotation.</title>
        <authorList>
            <consortium name="The Broad Institute Genomics Platform"/>
            <consortium name="The Broad Institute Genome Sequencing Center for Infectious Disease"/>
            <person name="Wu L."/>
            <person name="Ma J."/>
        </authorList>
    </citation>
    <scope>NUCLEOTIDE SEQUENCE [LARGE SCALE GENOMIC DNA]</scope>
    <source>
        <strain evidence="4">JCM 18392</strain>
    </source>
</reference>
<dbReference type="Proteomes" id="UP001501323">
    <property type="component" value="Unassembled WGS sequence"/>
</dbReference>
<name>A0ABP9E985_9GAMM</name>
<comment type="caution">
    <text evidence="3">The sequence shown here is derived from an EMBL/GenBank/DDBJ whole genome shotgun (WGS) entry which is preliminary data.</text>
</comment>
<evidence type="ECO:0000313" key="3">
    <source>
        <dbReference type="EMBL" id="GAA4869513.1"/>
    </source>
</evidence>
<feature type="signal peptide" evidence="1">
    <location>
        <begin position="1"/>
        <end position="19"/>
    </location>
</feature>
<dbReference type="RefSeq" id="WP_345295589.1">
    <property type="nucleotide sequence ID" value="NZ_BAABJY010000002.1"/>
</dbReference>
<evidence type="ECO:0000313" key="4">
    <source>
        <dbReference type="Proteomes" id="UP001501323"/>
    </source>
</evidence>
<evidence type="ECO:0000259" key="2">
    <source>
        <dbReference type="Pfam" id="PF14534"/>
    </source>
</evidence>
<sequence length="181" mass="19225">MPTRCLPTLLLSLSFLASAQDAPRPPAPAPALGEAECQVWARELGFAQSVADHDAEAFAEHVHPQAAFGAKGPRPTRGREAVVAEWAGIISGEPVEVQWYPTMVTVSGDSGVAYSSGPALYRRRDASGETQLALGAFVSVWVRDVDGAWRVLYDDGIRPVPADAAQAEAFTAGRRIACPRA</sequence>
<protein>
    <recommendedName>
        <fullName evidence="2">DUF4440 domain-containing protein</fullName>
    </recommendedName>
</protein>
<dbReference type="InterPro" id="IPR032710">
    <property type="entry name" value="NTF2-like_dom_sf"/>
</dbReference>
<feature type="chain" id="PRO_5046338393" description="DUF4440 domain-containing protein" evidence="1">
    <location>
        <begin position="20"/>
        <end position="181"/>
    </location>
</feature>